<dbReference type="InterPro" id="IPR007201">
    <property type="entry name" value="Mei2-like_Rrm_C"/>
</dbReference>
<evidence type="ECO:0000256" key="2">
    <source>
        <dbReference type="PROSITE-ProRule" id="PRU00176"/>
    </source>
</evidence>
<organism evidence="5 6">
    <name type="scientific">Exidia glandulosa HHB12029</name>
    <dbReference type="NCBI Taxonomy" id="1314781"/>
    <lineage>
        <taxon>Eukaryota</taxon>
        <taxon>Fungi</taxon>
        <taxon>Dikarya</taxon>
        <taxon>Basidiomycota</taxon>
        <taxon>Agaricomycotina</taxon>
        <taxon>Agaricomycetes</taxon>
        <taxon>Auriculariales</taxon>
        <taxon>Exidiaceae</taxon>
        <taxon>Exidia</taxon>
    </lineage>
</organism>
<dbReference type="InterPro" id="IPR035979">
    <property type="entry name" value="RBD_domain_sf"/>
</dbReference>
<feature type="compositionally biased region" description="Low complexity" evidence="3">
    <location>
        <begin position="398"/>
        <end position="427"/>
    </location>
</feature>
<evidence type="ECO:0000256" key="1">
    <source>
        <dbReference type="ARBA" id="ARBA00022884"/>
    </source>
</evidence>
<feature type="domain" description="RRM" evidence="4">
    <location>
        <begin position="197"/>
        <end position="277"/>
    </location>
</feature>
<dbReference type="SUPFAM" id="SSF54928">
    <property type="entry name" value="RNA-binding domain, RBD"/>
    <property type="match status" value="1"/>
</dbReference>
<dbReference type="OrthoDB" id="417481at2759"/>
<dbReference type="SMART" id="SM00360">
    <property type="entry name" value="RRM"/>
    <property type="match status" value="2"/>
</dbReference>
<dbReference type="Pfam" id="PF00076">
    <property type="entry name" value="RRM_1"/>
    <property type="match status" value="1"/>
</dbReference>
<dbReference type="EMBL" id="KV426229">
    <property type="protein sequence ID" value="KZV84345.1"/>
    <property type="molecule type" value="Genomic_DNA"/>
</dbReference>
<dbReference type="GO" id="GO:0003723">
    <property type="term" value="F:RNA binding"/>
    <property type="evidence" value="ECO:0007669"/>
    <property type="project" value="UniProtKB-UniRule"/>
</dbReference>
<dbReference type="Pfam" id="PF04059">
    <property type="entry name" value="RRM_2"/>
    <property type="match status" value="1"/>
</dbReference>
<dbReference type="InterPro" id="IPR012677">
    <property type="entry name" value="Nucleotide-bd_a/b_plait_sf"/>
</dbReference>
<feature type="region of interest" description="Disordered" evidence="3">
    <location>
        <begin position="1"/>
        <end position="36"/>
    </location>
</feature>
<proteinExistence type="predicted"/>
<dbReference type="STRING" id="1314781.A0A165DEB7"/>
<feature type="compositionally biased region" description="Low complexity" evidence="3">
    <location>
        <begin position="531"/>
        <end position="555"/>
    </location>
</feature>
<name>A0A165DEB7_EXIGL</name>
<sequence>MEFPRAAPELDPLDAALQPPRTPTRRTARHSPSLPNIYYSTRPEPRFFDSDHDILAFTAMRPHLGSLDLASPLLRAMPRVVRTSFDSAPMTPPLTPESAAISDVSIDAHTLAVSESPPQPQASLESPTSPSHPTAGLGADFASSQHQWSHRPAVIRSQSISFISKAAARLEPDPASLHALLDFQAVDEDHNAPQSGRFLLVSGVPPKASSQDLRQAFEPCGDIRGIFVKFQAERGVIILAFFDSRQCENALRLMRAQTFFDGQRLAARCVSASELRQAALPRSEFIAEGEAELFISALTHVEPVALQHILAQFGDLQDFGVIGQAEQEFRIEYFDCRSAYSAFSQLNNRTVLDARVRVTFADQQAHAIAMGKMKATPQQTAPRVAHGDSASRRISTGSHAQHASHTRSQQSHQSRSSSLHHASSDQSLNQRLRAGFRESQHSVAMSQHQRTLDAGLNRGLNGQGSMMNLYQVDTSAVSLQRPAGDEGAEHDPDKTRLSMPNADKPHMRASQASGSLETESGRPPRAPPSEAPTTPFSTSQSSASTHTTPASSVASYNAPDPARQGVFYEYDHVARKMSWDEEVGVHYVHHPSQPMHYAAPVPHAMSLRRPDQALRLQAPIFVPTHLTQSGTMPPVAMSPMGILPPAFPGQPPRLAHIDTSIESYYSRPGTASCTPTSATPITGMSDGTPPLTPSIFTPTEYVNGTVNNANAMERNKMDIGRVERGEDTRTTVMIKNIPNKMTDKNLIEYINEVCPRRIDFLYLRQADV</sequence>
<evidence type="ECO:0000256" key="3">
    <source>
        <dbReference type="SAM" id="MobiDB-lite"/>
    </source>
</evidence>
<dbReference type="PROSITE" id="PS50102">
    <property type="entry name" value="RRM"/>
    <property type="match status" value="1"/>
</dbReference>
<accession>A0A165DEB7</accession>
<feature type="region of interest" description="Disordered" evidence="3">
    <location>
        <begin position="372"/>
        <end position="427"/>
    </location>
</feature>
<keyword evidence="6" id="KW-1185">Reference proteome</keyword>
<feature type="region of interest" description="Disordered" evidence="3">
    <location>
        <begin position="113"/>
        <end position="143"/>
    </location>
</feature>
<reference evidence="5 6" key="1">
    <citation type="journal article" date="2016" name="Mol. Biol. Evol.">
        <title>Comparative Genomics of Early-Diverging Mushroom-Forming Fungi Provides Insights into the Origins of Lignocellulose Decay Capabilities.</title>
        <authorList>
            <person name="Nagy L.G."/>
            <person name="Riley R."/>
            <person name="Tritt A."/>
            <person name="Adam C."/>
            <person name="Daum C."/>
            <person name="Floudas D."/>
            <person name="Sun H."/>
            <person name="Yadav J.S."/>
            <person name="Pangilinan J."/>
            <person name="Larsson K.H."/>
            <person name="Matsuura K."/>
            <person name="Barry K."/>
            <person name="Labutti K."/>
            <person name="Kuo R."/>
            <person name="Ohm R.A."/>
            <person name="Bhattacharya S.S."/>
            <person name="Shirouzu T."/>
            <person name="Yoshinaga Y."/>
            <person name="Martin F.M."/>
            <person name="Grigoriev I.V."/>
            <person name="Hibbett D.S."/>
        </authorList>
    </citation>
    <scope>NUCLEOTIDE SEQUENCE [LARGE SCALE GENOMIC DNA]</scope>
    <source>
        <strain evidence="5 6">HHB12029</strain>
    </source>
</reference>
<keyword evidence="1 2" id="KW-0694">RNA-binding</keyword>
<evidence type="ECO:0000313" key="6">
    <source>
        <dbReference type="Proteomes" id="UP000077266"/>
    </source>
</evidence>
<dbReference type="Gene3D" id="3.30.70.330">
    <property type="match status" value="2"/>
</dbReference>
<protein>
    <recommendedName>
        <fullName evidence="4">RRM domain-containing protein</fullName>
    </recommendedName>
</protein>
<feature type="region of interest" description="Disordered" evidence="3">
    <location>
        <begin position="478"/>
        <end position="559"/>
    </location>
</feature>
<gene>
    <name evidence="5" type="ORF">EXIGLDRAFT_776637</name>
</gene>
<dbReference type="InterPro" id="IPR000504">
    <property type="entry name" value="RRM_dom"/>
</dbReference>
<evidence type="ECO:0000259" key="4">
    <source>
        <dbReference type="PROSITE" id="PS50102"/>
    </source>
</evidence>
<dbReference type="FunCoup" id="A0A165DEB7">
    <property type="interactions" value="12"/>
</dbReference>
<dbReference type="PANTHER" id="PTHR23189">
    <property type="entry name" value="RNA RECOGNITION MOTIF-CONTAINING"/>
    <property type="match status" value="1"/>
</dbReference>
<evidence type="ECO:0000313" key="5">
    <source>
        <dbReference type="EMBL" id="KZV84345.1"/>
    </source>
</evidence>
<feature type="compositionally biased region" description="Basic and acidic residues" evidence="3">
    <location>
        <begin position="483"/>
        <end position="496"/>
    </location>
</feature>
<dbReference type="InParanoid" id="A0A165DEB7"/>
<feature type="compositionally biased region" description="Low complexity" evidence="3">
    <location>
        <begin position="1"/>
        <end position="19"/>
    </location>
</feature>
<dbReference type="AlphaFoldDB" id="A0A165DEB7"/>
<feature type="compositionally biased region" description="Polar residues" evidence="3">
    <location>
        <begin position="121"/>
        <end position="132"/>
    </location>
</feature>
<dbReference type="Proteomes" id="UP000077266">
    <property type="component" value="Unassembled WGS sequence"/>
</dbReference>